<dbReference type="AlphaFoldDB" id="A0AAD9QUH2"/>
<dbReference type="SMART" id="SM00320">
    <property type="entry name" value="WD40"/>
    <property type="match status" value="7"/>
</dbReference>
<feature type="repeat" description="WD" evidence="3">
    <location>
        <begin position="247"/>
        <end position="288"/>
    </location>
</feature>
<accession>A0AAD9QUH2</accession>
<comment type="caution">
    <text evidence="5">The sequence shown here is derived from an EMBL/GenBank/DDBJ whole genome shotgun (WGS) entry which is preliminary data.</text>
</comment>
<dbReference type="Proteomes" id="UP001249851">
    <property type="component" value="Unassembled WGS sequence"/>
</dbReference>
<feature type="compositionally biased region" description="Basic and acidic residues" evidence="4">
    <location>
        <begin position="18"/>
        <end position="27"/>
    </location>
</feature>
<feature type="repeat" description="WD" evidence="3">
    <location>
        <begin position="204"/>
        <end position="246"/>
    </location>
</feature>
<feature type="compositionally biased region" description="Low complexity" evidence="4">
    <location>
        <begin position="148"/>
        <end position="159"/>
    </location>
</feature>
<reference evidence="5" key="1">
    <citation type="journal article" date="2023" name="G3 (Bethesda)">
        <title>Whole genome assembly and annotation of the endangered Caribbean coral Acropora cervicornis.</title>
        <authorList>
            <person name="Selwyn J.D."/>
            <person name="Vollmer S.V."/>
        </authorList>
    </citation>
    <scope>NUCLEOTIDE SEQUENCE</scope>
    <source>
        <strain evidence="5">K2</strain>
    </source>
</reference>
<reference evidence="5" key="2">
    <citation type="journal article" date="2023" name="Science">
        <title>Genomic signatures of disease resistance in endangered staghorn corals.</title>
        <authorList>
            <person name="Vollmer S.V."/>
            <person name="Selwyn J.D."/>
            <person name="Despard B.A."/>
            <person name="Roesel C.L."/>
        </authorList>
    </citation>
    <scope>NUCLEOTIDE SEQUENCE</scope>
    <source>
        <strain evidence="5">K2</strain>
    </source>
</reference>
<evidence type="ECO:0000256" key="2">
    <source>
        <dbReference type="ARBA" id="ARBA00022737"/>
    </source>
</evidence>
<evidence type="ECO:0000313" key="6">
    <source>
        <dbReference type="Proteomes" id="UP001249851"/>
    </source>
</evidence>
<dbReference type="Pfam" id="PF00400">
    <property type="entry name" value="WD40"/>
    <property type="match status" value="5"/>
</dbReference>
<keyword evidence="1 3" id="KW-0853">WD repeat</keyword>
<feature type="region of interest" description="Disordered" evidence="4">
    <location>
        <begin position="136"/>
        <end position="165"/>
    </location>
</feature>
<evidence type="ECO:0000256" key="1">
    <source>
        <dbReference type="ARBA" id="ARBA00022574"/>
    </source>
</evidence>
<feature type="repeat" description="WD" evidence="3">
    <location>
        <begin position="470"/>
        <end position="503"/>
    </location>
</feature>
<dbReference type="InterPro" id="IPR015943">
    <property type="entry name" value="WD40/YVTN_repeat-like_dom_sf"/>
</dbReference>
<feature type="repeat" description="WD" evidence="3">
    <location>
        <begin position="440"/>
        <end position="469"/>
    </location>
</feature>
<protein>
    <submittedName>
        <fullName evidence="5">WD repeat-containing protein 25</fullName>
    </submittedName>
</protein>
<evidence type="ECO:0000313" key="5">
    <source>
        <dbReference type="EMBL" id="KAK2567615.1"/>
    </source>
</evidence>
<name>A0AAD9QUH2_ACRCE</name>
<dbReference type="EMBL" id="JARQWQ010000014">
    <property type="protein sequence ID" value="KAK2567615.1"/>
    <property type="molecule type" value="Genomic_DNA"/>
</dbReference>
<dbReference type="CDD" id="cd00200">
    <property type="entry name" value="WD40"/>
    <property type="match status" value="1"/>
</dbReference>
<evidence type="ECO:0000256" key="3">
    <source>
        <dbReference type="PROSITE-ProRule" id="PRU00221"/>
    </source>
</evidence>
<dbReference type="PANTHER" id="PTHR44566">
    <property type="entry name" value="TRANSDUCIN/WD40 REPEAT-LIKE SUPERFAMILY PROTEIN"/>
    <property type="match status" value="1"/>
</dbReference>
<feature type="repeat" description="WD" evidence="3">
    <location>
        <begin position="288"/>
        <end position="330"/>
    </location>
</feature>
<proteinExistence type="predicted"/>
<gene>
    <name evidence="5" type="ORF">P5673_008465</name>
</gene>
<dbReference type="PROSITE" id="PS50082">
    <property type="entry name" value="WD_REPEATS_2"/>
    <property type="match status" value="5"/>
</dbReference>
<dbReference type="InterPro" id="IPR053053">
    <property type="entry name" value="WD_repeat_protein"/>
</dbReference>
<sequence>MESLLVYSSDSDSDEPEQNQRLEESEKKRKVTKMEQGSDGSGEKDELQLVVKRTKSCLQSSDERNVRNNIPDSKQNSCVIHQASKHQPHNMSRNFDVSHSLAPPGRNVKDSVPAVSSTMRGSVSANSSKIKPYISKRERQKSIERITSGVSSANASISSTEPRQRVTEFDFMSKQDEERTSNEAMSNKKPNYFNRAPKQVVVTFEGHSQGVNCVRWHPTRSNLLVSASMDHSVRVWDASSGATCSKLTHHTAAVKDAKWNLDGSQVLSCGYDKTARLVNLETGQEVVRFPHHNYVTSVQFHPTDSKLFLAGTFKSSILCWDIRTGNITSTYSAFFGQVQDIAFLPQGNEFISAAEVIKRNSTDKGIMVWDFRSTAVLSNQIYQEAFTCTCLKVHPCESHFVAQSNGNYIALFSTRKPYKLNKFKRYEGHKVSGYHIGCDFSPDGSIICSGSADGQIYFYDHHSSRMISELSGHSMPCMDVAFHPTLPHCIASCGWDGGVKIWK</sequence>
<dbReference type="InterPro" id="IPR001680">
    <property type="entry name" value="WD40_rpt"/>
</dbReference>
<feature type="region of interest" description="Disordered" evidence="4">
    <location>
        <begin position="1"/>
        <end position="48"/>
    </location>
</feature>
<organism evidence="5 6">
    <name type="scientific">Acropora cervicornis</name>
    <name type="common">Staghorn coral</name>
    <dbReference type="NCBI Taxonomy" id="6130"/>
    <lineage>
        <taxon>Eukaryota</taxon>
        <taxon>Metazoa</taxon>
        <taxon>Cnidaria</taxon>
        <taxon>Anthozoa</taxon>
        <taxon>Hexacorallia</taxon>
        <taxon>Scleractinia</taxon>
        <taxon>Astrocoeniina</taxon>
        <taxon>Acroporidae</taxon>
        <taxon>Acropora</taxon>
    </lineage>
</organism>
<keyword evidence="2" id="KW-0677">Repeat</keyword>
<dbReference type="PANTHER" id="PTHR44566:SF1">
    <property type="entry name" value="WD REPEAT-CONTAINING PROTEIN 25"/>
    <property type="match status" value="1"/>
</dbReference>
<dbReference type="PROSITE" id="PS50294">
    <property type="entry name" value="WD_REPEATS_REGION"/>
    <property type="match status" value="2"/>
</dbReference>
<dbReference type="InterPro" id="IPR019775">
    <property type="entry name" value="WD40_repeat_CS"/>
</dbReference>
<dbReference type="PROSITE" id="PS00678">
    <property type="entry name" value="WD_REPEATS_1"/>
    <property type="match status" value="1"/>
</dbReference>
<dbReference type="InterPro" id="IPR036322">
    <property type="entry name" value="WD40_repeat_dom_sf"/>
</dbReference>
<keyword evidence="6" id="KW-1185">Reference proteome</keyword>
<feature type="region of interest" description="Disordered" evidence="4">
    <location>
        <begin position="98"/>
        <end position="120"/>
    </location>
</feature>
<evidence type="ECO:0000256" key="4">
    <source>
        <dbReference type="SAM" id="MobiDB-lite"/>
    </source>
</evidence>
<dbReference type="Gene3D" id="2.130.10.10">
    <property type="entry name" value="YVTN repeat-like/Quinoprotein amine dehydrogenase"/>
    <property type="match status" value="1"/>
</dbReference>
<dbReference type="SUPFAM" id="SSF50978">
    <property type="entry name" value="WD40 repeat-like"/>
    <property type="match status" value="1"/>
</dbReference>